<keyword evidence="3 8" id="KW-0444">Lipid biosynthesis</keyword>
<dbReference type="EMBL" id="RJVG01000007">
    <property type="protein sequence ID" value="ROR27165.1"/>
    <property type="molecule type" value="Genomic_DNA"/>
</dbReference>
<dbReference type="GO" id="GO:0006633">
    <property type="term" value="P:fatty acid biosynthetic process"/>
    <property type="evidence" value="ECO:0007669"/>
    <property type="project" value="UniProtKB-UniPathway"/>
</dbReference>
<evidence type="ECO:0000313" key="10">
    <source>
        <dbReference type="EMBL" id="ROR27165.1"/>
    </source>
</evidence>
<dbReference type="SUPFAM" id="SSF51230">
    <property type="entry name" value="Single hybrid motif"/>
    <property type="match status" value="1"/>
</dbReference>
<protein>
    <recommendedName>
        <fullName evidence="2 8">Biotin carboxyl carrier protein of acetyl-CoA carboxylase</fullName>
    </recommendedName>
</protein>
<sequence length="146" mass="15987">MDMEQIITLINVVSKSSLSSFTLEEGNMKLSLEANRGVTFAEAPVKVNSSVVVNNNEEVNIVTEKPGKLITSPLVGTFYEAQAEGGKPYVQVGDTVKKGQIIGIVEAMKLMNHIESEYDGVVDEVLVSNEQMVEYGQPLIRIIENK</sequence>
<dbReference type="PANTHER" id="PTHR45266:SF3">
    <property type="entry name" value="OXALOACETATE DECARBOXYLASE ALPHA CHAIN"/>
    <property type="match status" value="1"/>
</dbReference>
<keyword evidence="5 8" id="KW-0443">Lipid metabolism</keyword>
<comment type="pathway">
    <text evidence="1 8">Lipid metabolism; fatty acid biosynthesis.</text>
</comment>
<comment type="function">
    <text evidence="8">This protein is a component of the acetyl coenzyme A carboxylase complex; first, biotin carboxylase catalyzes the carboxylation of the carrier protein and then the transcarboxylase transfers the carboxyl group to form malonyl-CoA.</text>
</comment>
<evidence type="ECO:0000256" key="2">
    <source>
        <dbReference type="ARBA" id="ARBA00017562"/>
    </source>
</evidence>
<dbReference type="AlphaFoldDB" id="A0A3N1XKA3"/>
<evidence type="ECO:0000256" key="7">
    <source>
        <dbReference type="ARBA" id="ARBA00023267"/>
    </source>
</evidence>
<evidence type="ECO:0000313" key="11">
    <source>
        <dbReference type="Proteomes" id="UP000273083"/>
    </source>
</evidence>
<dbReference type="InterPro" id="IPR001249">
    <property type="entry name" value="AcCoA_biotinCC"/>
</dbReference>
<comment type="caution">
    <text evidence="10">The sequence shown here is derived from an EMBL/GenBank/DDBJ whole genome shotgun (WGS) entry which is preliminary data.</text>
</comment>
<dbReference type="InterPro" id="IPR011053">
    <property type="entry name" value="Single_hybrid_motif"/>
</dbReference>
<dbReference type="InterPro" id="IPR000089">
    <property type="entry name" value="Biotin_lipoyl"/>
</dbReference>
<dbReference type="PRINTS" id="PR01071">
    <property type="entry name" value="ACOABIOTINCC"/>
</dbReference>
<keyword evidence="6 8" id="KW-0275">Fatty acid biosynthesis</keyword>
<reference evidence="10 11" key="1">
    <citation type="submission" date="2018-11" db="EMBL/GenBank/DDBJ databases">
        <title>Genomic Encyclopedia of Type Strains, Phase IV (KMG-IV): sequencing the most valuable type-strain genomes for metagenomic binning, comparative biology and taxonomic classification.</title>
        <authorList>
            <person name="Goeker M."/>
        </authorList>
    </citation>
    <scope>NUCLEOTIDE SEQUENCE [LARGE SCALE GENOMIC DNA]</scope>
    <source>
        <strain evidence="10 11">DSM 26537</strain>
    </source>
</reference>
<dbReference type="PROSITE" id="PS50968">
    <property type="entry name" value="BIOTINYL_LIPOYL"/>
    <property type="match status" value="1"/>
</dbReference>
<gene>
    <name evidence="10" type="ORF">EDD66_10779</name>
</gene>
<proteinExistence type="predicted"/>
<dbReference type="InterPro" id="IPR001882">
    <property type="entry name" value="Biotin_BS"/>
</dbReference>
<evidence type="ECO:0000256" key="3">
    <source>
        <dbReference type="ARBA" id="ARBA00022516"/>
    </source>
</evidence>
<evidence type="ECO:0000256" key="8">
    <source>
        <dbReference type="RuleBase" id="RU364072"/>
    </source>
</evidence>
<dbReference type="InterPro" id="IPR050709">
    <property type="entry name" value="Biotin_Carboxyl_Carrier/Decarb"/>
</dbReference>
<evidence type="ECO:0000256" key="6">
    <source>
        <dbReference type="ARBA" id="ARBA00023160"/>
    </source>
</evidence>
<dbReference type="UniPathway" id="UPA00094"/>
<evidence type="ECO:0000256" key="5">
    <source>
        <dbReference type="ARBA" id="ARBA00023098"/>
    </source>
</evidence>
<dbReference type="CDD" id="cd06850">
    <property type="entry name" value="biotinyl_domain"/>
    <property type="match status" value="1"/>
</dbReference>
<name>A0A3N1XKA3_9FIRM</name>
<organism evidence="10 11">
    <name type="scientific">Mobilisporobacter senegalensis</name>
    <dbReference type="NCBI Taxonomy" id="1329262"/>
    <lineage>
        <taxon>Bacteria</taxon>
        <taxon>Bacillati</taxon>
        <taxon>Bacillota</taxon>
        <taxon>Clostridia</taxon>
        <taxon>Lachnospirales</taxon>
        <taxon>Lachnospiraceae</taxon>
        <taxon>Mobilisporobacter</taxon>
    </lineage>
</organism>
<dbReference type="Proteomes" id="UP000273083">
    <property type="component" value="Unassembled WGS sequence"/>
</dbReference>
<dbReference type="RefSeq" id="WP_123609862.1">
    <property type="nucleotide sequence ID" value="NZ_RJVG01000007.1"/>
</dbReference>
<evidence type="ECO:0000259" key="9">
    <source>
        <dbReference type="PROSITE" id="PS50968"/>
    </source>
</evidence>
<feature type="domain" description="Lipoyl-binding" evidence="9">
    <location>
        <begin position="61"/>
        <end position="143"/>
    </location>
</feature>
<dbReference type="PROSITE" id="PS00188">
    <property type="entry name" value="BIOTIN"/>
    <property type="match status" value="1"/>
</dbReference>
<dbReference type="Pfam" id="PF00364">
    <property type="entry name" value="Biotin_lipoyl"/>
    <property type="match status" value="1"/>
</dbReference>
<dbReference type="NCBIfam" id="TIGR00531">
    <property type="entry name" value="BCCP"/>
    <property type="match status" value="1"/>
</dbReference>
<dbReference type="OrthoDB" id="9811735at2"/>
<dbReference type="GO" id="GO:0003989">
    <property type="term" value="F:acetyl-CoA carboxylase activity"/>
    <property type="evidence" value="ECO:0007669"/>
    <property type="project" value="InterPro"/>
</dbReference>
<dbReference type="PANTHER" id="PTHR45266">
    <property type="entry name" value="OXALOACETATE DECARBOXYLASE ALPHA CHAIN"/>
    <property type="match status" value="1"/>
</dbReference>
<dbReference type="Gene3D" id="2.40.50.100">
    <property type="match status" value="1"/>
</dbReference>
<keyword evidence="7 8" id="KW-0092">Biotin</keyword>
<accession>A0A3N1XKA3</accession>
<keyword evidence="11" id="KW-1185">Reference proteome</keyword>
<evidence type="ECO:0000256" key="1">
    <source>
        <dbReference type="ARBA" id="ARBA00005194"/>
    </source>
</evidence>
<evidence type="ECO:0000256" key="4">
    <source>
        <dbReference type="ARBA" id="ARBA00022832"/>
    </source>
</evidence>
<dbReference type="GO" id="GO:0009317">
    <property type="term" value="C:acetyl-CoA carboxylase complex"/>
    <property type="evidence" value="ECO:0007669"/>
    <property type="project" value="InterPro"/>
</dbReference>
<keyword evidence="4 8" id="KW-0276">Fatty acid metabolism</keyword>